<dbReference type="InterPro" id="IPR020471">
    <property type="entry name" value="AKR"/>
</dbReference>
<name>A0A2P6TYA5_CHLSO</name>
<dbReference type="OrthoDB" id="2310150at2759"/>
<organism evidence="2 3">
    <name type="scientific">Chlorella sorokiniana</name>
    <name type="common">Freshwater green alga</name>
    <dbReference type="NCBI Taxonomy" id="3076"/>
    <lineage>
        <taxon>Eukaryota</taxon>
        <taxon>Viridiplantae</taxon>
        <taxon>Chlorophyta</taxon>
        <taxon>core chlorophytes</taxon>
        <taxon>Trebouxiophyceae</taxon>
        <taxon>Chlorellales</taxon>
        <taxon>Chlorellaceae</taxon>
        <taxon>Chlorella clade</taxon>
        <taxon>Chlorella</taxon>
    </lineage>
</organism>
<evidence type="ECO:0000259" key="1">
    <source>
        <dbReference type="Pfam" id="PF00248"/>
    </source>
</evidence>
<dbReference type="STRING" id="3076.A0A2P6TYA5"/>
<sequence>MRYTKLGGDGPEVSIVCLGTMAWGEQNTEEEAWEQLDYALAHGVNFIDTAELYPVPPRPETCGRTEEMIGRWLQARGCRDKVVLASKVMGGSKDGRTFVPANRTVPPAADAPKPRLEPAQIFAAVAGSLRRLQTDYIDLLQLHWPDRWAPCFGKNQFRPEEHYDPVPFEEQVAAVGQLIKEGKVRHWGLSNETPFGVCKMCEAAAKLGVPPPVSIQNDFSLLDRRFEGHLAEACAPFNYNLGLLPYGPLAGGTLTDKYQSGGNAGPNARHVKFPGFQPRYHSERSLAAAAKYYELAQSKGLSLAQLALAWCKSRWYVASTIIGATTMEQLKEDIDAFENVDLDEQTLAAIDAIHLQIRNPNVMD</sequence>
<dbReference type="PANTHER" id="PTHR43364">
    <property type="entry name" value="NADH-SPECIFIC METHYLGLYOXAL REDUCTASE-RELATED"/>
    <property type="match status" value="1"/>
</dbReference>
<dbReference type="InterPro" id="IPR050523">
    <property type="entry name" value="AKR_Detox_Biosynth"/>
</dbReference>
<comment type="caution">
    <text evidence="2">The sequence shown here is derived from an EMBL/GenBank/DDBJ whole genome shotgun (WGS) entry which is preliminary data.</text>
</comment>
<dbReference type="InterPro" id="IPR036812">
    <property type="entry name" value="NAD(P)_OxRdtase_dom_sf"/>
</dbReference>
<protein>
    <submittedName>
        <fullName evidence="2">Aldo keto reductase</fullName>
    </submittedName>
</protein>
<dbReference type="CDD" id="cd19094">
    <property type="entry name" value="AKR_Tas-like"/>
    <property type="match status" value="1"/>
</dbReference>
<dbReference type="PANTHER" id="PTHR43364:SF17">
    <property type="entry name" value="ALDO KETO REDUCTASE"/>
    <property type="match status" value="1"/>
</dbReference>
<dbReference type="Proteomes" id="UP000239899">
    <property type="component" value="Unassembled WGS sequence"/>
</dbReference>
<evidence type="ECO:0000313" key="3">
    <source>
        <dbReference type="Proteomes" id="UP000239899"/>
    </source>
</evidence>
<feature type="domain" description="NADP-dependent oxidoreductase" evidence="1">
    <location>
        <begin position="16"/>
        <end position="353"/>
    </location>
</feature>
<dbReference type="EMBL" id="LHPG02000004">
    <property type="protein sequence ID" value="PRW59049.1"/>
    <property type="molecule type" value="Genomic_DNA"/>
</dbReference>
<gene>
    <name evidence="2" type="ORF">C2E21_2629</name>
</gene>
<accession>A0A2P6TYA5</accession>
<dbReference type="Pfam" id="PF00248">
    <property type="entry name" value="Aldo_ket_red"/>
    <property type="match status" value="1"/>
</dbReference>
<dbReference type="GO" id="GO:0016491">
    <property type="term" value="F:oxidoreductase activity"/>
    <property type="evidence" value="ECO:0007669"/>
    <property type="project" value="InterPro"/>
</dbReference>
<evidence type="ECO:0000313" key="2">
    <source>
        <dbReference type="EMBL" id="PRW59049.1"/>
    </source>
</evidence>
<dbReference type="AlphaFoldDB" id="A0A2P6TYA5"/>
<dbReference type="InterPro" id="IPR023210">
    <property type="entry name" value="NADP_OxRdtase_dom"/>
</dbReference>
<dbReference type="SUPFAM" id="SSF51430">
    <property type="entry name" value="NAD(P)-linked oxidoreductase"/>
    <property type="match status" value="1"/>
</dbReference>
<proteinExistence type="predicted"/>
<dbReference type="Gene3D" id="3.20.20.100">
    <property type="entry name" value="NADP-dependent oxidoreductase domain"/>
    <property type="match status" value="1"/>
</dbReference>
<reference evidence="2 3" key="1">
    <citation type="journal article" date="2018" name="Plant J.">
        <title>Genome sequences of Chlorella sorokiniana UTEX 1602 and Micractinium conductrix SAG 241.80: implications to maltose excretion by a green alga.</title>
        <authorList>
            <person name="Arriola M.B."/>
            <person name="Velmurugan N."/>
            <person name="Zhang Y."/>
            <person name="Plunkett M.H."/>
            <person name="Hondzo H."/>
            <person name="Barney B.M."/>
        </authorList>
    </citation>
    <scope>NUCLEOTIDE SEQUENCE [LARGE SCALE GENOMIC DNA]</scope>
    <source>
        <strain evidence="3">UTEX 1602</strain>
    </source>
</reference>
<dbReference type="PRINTS" id="PR00069">
    <property type="entry name" value="ALDKETRDTASE"/>
</dbReference>
<keyword evidence="3" id="KW-1185">Reference proteome</keyword>